<evidence type="ECO:0000256" key="2">
    <source>
        <dbReference type="ARBA" id="ARBA00008806"/>
    </source>
</evidence>
<dbReference type="Pfam" id="PF02534">
    <property type="entry name" value="T4SS-DNA_transf"/>
    <property type="match status" value="2"/>
</dbReference>
<evidence type="ECO:0000313" key="10">
    <source>
        <dbReference type="Proteomes" id="UP000534783"/>
    </source>
</evidence>
<feature type="transmembrane region" description="Helical" evidence="8">
    <location>
        <begin position="20"/>
        <end position="37"/>
    </location>
</feature>
<proteinExistence type="inferred from homology"/>
<dbReference type="InterPro" id="IPR051539">
    <property type="entry name" value="T4SS-coupling_protein"/>
</dbReference>
<dbReference type="CDD" id="cd01127">
    <property type="entry name" value="TrwB_TraG_TraD_VirD4"/>
    <property type="match status" value="1"/>
</dbReference>
<evidence type="ECO:0000256" key="8">
    <source>
        <dbReference type="SAM" id="Phobius"/>
    </source>
</evidence>
<dbReference type="AlphaFoldDB" id="A0A7X6IBA6"/>
<dbReference type="Proteomes" id="UP000534783">
    <property type="component" value="Unassembled WGS sequence"/>
</dbReference>
<evidence type="ECO:0000256" key="7">
    <source>
        <dbReference type="SAM" id="MobiDB-lite"/>
    </source>
</evidence>
<evidence type="ECO:0000256" key="4">
    <source>
        <dbReference type="ARBA" id="ARBA00022692"/>
    </source>
</evidence>
<organism evidence="9 10">
    <name type="scientific">Candidatus Manganitrophus noduliformans</name>
    <dbReference type="NCBI Taxonomy" id="2606439"/>
    <lineage>
        <taxon>Bacteria</taxon>
        <taxon>Pseudomonadati</taxon>
        <taxon>Nitrospirota</taxon>
        <taxon>Nitrospiria</taxon>
        <taxon>Candidatus Troglogloeales</taxon>
        <taxon>Candidatus Manganitrophaceae</taxon>
        <taxon>Candidatus Manganitrophus</taxon>
    </lineage>
</organism>
<dbReference type="Gene3D" id="3.40.50.300">
    <property type="entry name" value="P-loop containing nucleotide triphosphate hydrolases"/>
    <property type="match status" value="1"/>
</dbReference>
<dbReference type="InterPro" id="IPR027417">
    <property type="entry name" value="P-loop_NTPase"/>
</dbReference>
<dbReference type="EMBL" id="VTOW01000002">
    <property type="protein sequence ID" value="NKE71286.1"/>
    <property type="molecule type" value="Genomic_DNA"/>
</dbReference>
<keyword evidence="10" id="KW-1185">Reference proteome</keyword>
<feature type="transmembrane region" description="Helical" evidence="8">
    <location>
        <begin position="66"/>
        <end position="88"/>
    </location>
</feature>
<dbReference type="SUPFAM" id="SSF52540">
    <property type="entry name" value="P-loop containing nucleoside triphosphate hydrolases"/>
    <property type="match status" value="1"/>
</dbReference>
<sequence>MMEEKMNEFESIRLFSDQYFFLLVGALLLFVFVMGARRNSDGRGTGRYATAWEILSRLGNWARFPLSLYAVIAIGAGLSAIIFGWRFSREGLSAWMHPDQTVIILTVSLTVALLLYWILLERFFIQRDKNRFILGTKRIFLPVTLSLPEKDRFEHIRVQGRAGTGKTDGYMFPQLIEDASGDCSAVVLDVKSPEAFEAIGGAWCAKGKKIILFDPYHPDCPGFELLASTTGLDRIEEVVLGKRNTDANDTSIWFDLQERRLFRLMCQLVMGYKDPRQCCLPMVYQLALRGVLALEAAVTYCQDPLLQGEFEHQFQNKPRLPDILSGILNKLDLFSDPKIAAAFSRPDLDLDLLFREPILLIIASPHSNPKARLAASLLLRAIMMRVYDRPVRTKEDGLPLFFYLDEFYALHLPDLADFANTARSARVGIVTYLQAEEQLTRYQPHEVVSIAVNTKTEVALQGCDLPSCKRLSELYGKCLIRDKRIARSWRRGSVTTTAYIEKPLLTVDEIHNMPLGTALLNIGGLHPVWAKLVSSYKTRRFKRRRGLPVEAYRPVMQPLTPPSYRDLDLPGGDPLPPSPSSSTSPGPPRGGEIVGW</sequence>
<dbReference type="PANTHER" id="PTHR37937:SF1">
    <property type="entry name" value="CONJUGATIVE TRANSFER: DNA TRANSPORT"/>
    <property type="match status" value="1"/>
</dbReference>
<reference evidence="9 10" key="1">
    <citation type="journal article" date="2020" name="Nature">
        <title>Bacterial chemolithoautotrophy via manganese oxidation.</title>
        <authorList>
            <person name="Yu H."/>
            <person name="Leadbetter J.R."/>
        </authorList>
    </citation>
    <scope>NUCLEOTIDE SEQUENCE [LARGE SCALE GENOMIC DNA]</scope>
    <source>
        <strain evidence="9 10">Mn-1</strain>
    </source>
</reference>
<dbReference type="GO" id="GO:0005886">
    <property type="term" value="C:plasma membrane"/>
    <property type="evidence" value="ECO:0007669"/>
    <property type="project" value="UniProtKB-SubCell"/>
</dbReference>
<evidence type="ECO:0000256" key="3">
    <source>
        <dbReference type="ARBA" id="ARBA00022475"/>
    </source>
</evidence>
<evidence type="ECO:0000256" key="6">
    <source>
        <dbReference type="ARBA" id="ARBA00023136"/>
    </source>
</evidence>
<keyword evidence="6 8" id="KW-0472">Membrane</keyword>
<feature type="region of interest" description="Disordered" evidence="7">
    <location>
        <begin position="558"/>
        <end position="596"/>
    </location>
</feature>
<feature type="transmembrane region" description="Helical" evidence="8">
    <location>
        <begin position="100"/>
        <end position="119"/>
    </location>
</feature>
<evidence type="ECO:0000313" key="9">
    <source>
        <dbReference type="EMBL" id="NKE71286.1"/>
    </source>
</evidence>
<name>A0A7X6IBA6_9BACT</name>
<comment type="similarity">
    <text evidence="2">Belongs to the VirD4/TraG family.</text>
</comment>
<comment type="subcellular location">
    <subcellularLocation>
        <location evidence="1">Cell membrane</location>
        <topology evidence="1">Multi-pass membrane protein</topology>
    </subcellularLocation>
</comment>
<dbReference type="PANTHER" id="PTHR37937">
    <property type="entry name" value="CONJUGATIVE TRANSFER: DNA TRANSPORT"/>
    <property type="match status" value="1"/>
</dbReference>
<evidence type="ECO:0000256" key="1">
    <source>
        <dbReference type="ARBA" id="ARBA00004651"/>
    </source>
</evidence>
<evidence type="ECO:0000256" key="5">
    <source>
        <dbReference type="ARBA" id="ARBA00022989"/>
    </source>
</evidence>
<comment type="caution">
    <text evidence="9">The sequence shown here is derived from an EMBL/GenBank/DDBJ whole genome shotgun (WGS) entry which is preliminary data.</text>
</comment>
<gene>
    <name evidence="9" type="ORF">MNODULE_11110</name>
</gene>
<protein>
    <submittedName>
        <fullName evidence="9">Type IV secretory system conjugative DNA transfer family protein</fullName>
    </submittedName>
</protein>
<keyword evidence="5 8" id="KW-1133">Transmembrane helix</keyword>
<keyword evidence="4 8" id="KW-0812">Transmembrane</keyword>
<dbReference type="InterPro" id="IPR003688">
    <property type="entry name" value="TraG/VirD4"/>
</dbReference>
<accession>A0A7X6IBA6</accession>
<keyword evidence="3" id="KW-1003">Cell membrane</keyword>